<keyword evidence="1" id="KW-0812">Transmembrane</keyword>
<dbReference type="Pfam" id="PF04350">
    <property type="entry name" value="PilO"/>
    <property type="match status" value="1"/>
</dbReference>
<reference evidence="2 3" key="1">
    <citation type="submission" date="2024-04" db="EMBL/GenBank/DDBJ databases">
        <title>Draft genome sequence of Halopseudomonas sabulinigri NBRC 116187.</title>
        <authorList>
            <person name="Miyakawa T."/>
            <person name="Kusuya Y."/>
            <person name="Miura T."/>
        </authorList>
    </citation>
    <scope>NUCLEOTIDE SEQUENCE [LARGE SCALE GENOMIC DNA]</scope>
    <source>
        <strain evidence="2 3">4NH20-0042</strain>
    </source>
</reference>
<keyword evidence="3" id="KW-1185">Reference proteome</keyword>
<dbReference type="Proteomes" id="UP001486808">
    <property type="component" value="Unassembled WGS sequence"/>
</dbReference>
<dbReference type="RefSeq" id="WP_353390231.1">
    <property type="nucleotide sequence ID" value="NZ_BAABWD010000010.1"/>
</dbReference>
<dbReference type="InterPro" id="IPR007445">
    <property type="entry name" value="PilO"/>
</dbReference>
<dbReference type="InterPro" id="IPR014717">
    <property type="entry name" value="Transl_elong_EF1B/ribsomal_bS6"/>
</dbReference>
<protein>
    <submittedName>
        <fullName evidence="2">Uncharacterized protein</fullName>
    </submittedName>
</protein>
<dbReference type="Gene3D" id="3.30.70.60">
    <property type="match status" value="1"/>
</dbReference>
<dbReference type="EMBL" id="BAABWD010000010">
    <property type="protein sequence ID" value="GAA6133190.1"/>
    <property type="molecule type" value="Genomic_DNA"/>
</dbReference>
<name>A0ABP9ZUQ7_9GAMM</name>
<feature type="transmembrane region" description="Helical" evidence="1">
    <location>
        <begin position="29"/>
        <end position="48"/>
    </location>
</feature>
<comment type="caution">
    <text evidence="2">The sequence shown here is derived from an EMBL/GenBank/DDBJ whole genome shotgun (WGS) entry which is preliminary data.</text>
</comment>
<proteinExistence type="predicted"/>
<keyword evidence="1" id="KW-0472">Membrane</keyword>
<evidence type="ECO:0000256" key="1">
    <source>
        <dbReference type="SAM" id="Phobius"/>
    </source>
</evidence>
<evidence type="ECO:0000313" key="3">
    <source>
        <dbReference type="Proteomes" id="UP001486808"/>
    </source>
</evidence>
<organism evidence="2 3">
    <name type="scientific">Halopseudomonas sabulinigri</name>
    <dbReference type="NCBI Taxonomy" id="472181"/>
    <lineage>
        <taxon>Bacteria</taxon>
        <taxon>Pseudomonadati</taxon>
        <taxon>Pseudomonadota</taxon>
        <taxon>Gammaproteobacteria</taxon>
        <taxon>Pseudomonadales</taxon>
        <taxon>Pseudomonadaceae</taxon>
        <taxon>Halopseudomonas</taxon>
    </lineage>
</organism>
<gene>
    <name evidence="2" type="ORF">NBRC116187_35510</name>
</gene>
<sequence length="187" mass="20839">MKVGWQEIAGRIRWELRFRLAAASPRQKYCCCAAIFMLSAVLFLIVSIESDAHNVQQHLAAAKAVRAESDNEIAPARSLPKLLAQFHDFLPARQELPAMVSSLHSLARESGLNITSMTTQPLSVSEGATYAGYSIRLQLTGEQKETEHFVLLALHTHDSLVLRRWSFQEGNNPSSISSIDLHYLVKP</sequence>
<keyword evidence="1" id="KW-1133">Transmembrane helix</keyword>
<accession>A0ABP9ZUQ7</accession>
<evidence type="ECO:0000313" key="2">
    <source>
        <dbReference type="EMBL" id="GAA6133190.1"/>
    </source>
</evidence>